<gene>
    <name evidence="11" type="ORF">SLEP1_g46598</name>
</gene>
<dbReference type="InterPro" id="IPR032805">
    <property type="entry name" value="Wax_synthase_dom"/>
</dbReference>
<dbReference type="GO" id="GO:0006629">
    <property type="term" value="P:lipid metabolic process"/>
    <property type="evidence" value="ECO:0007669"/>
    <property type="project" value="UniProtKB-KW"/>
</dbReference>
<evidence type="ECO:0000256" key="9">
    <source>
        <dbReference type="SAM" id="Phobius"/>
    </source>
</evidence>
<reference evidence="11 12" key="1">
    <citation type="journal article" date="2021" name="Commun. Biol.">
        <title>The genome of Shorea leprosula (Dipterocarpaceae) highlights the ecological relevance of drought in aseasonal tropical rainforests.</title>
        <authorList>
            <person name="Ng K.K.S."/>
            <person name="Kobayashi M.J."/>
            <person name="Fawcett J.A."/>
            <person name="Hatakeyama M."/>
            <person name="Paape T."/>
            <person name="Ng C.H."/>
            <person name="Ang C.C."/>
            <person name="Tnah L.H."/>
            <person name="Lee C.T."/>
            <person name="Nishiyama T."/>
            <person name="Sese J."/>
            <person name="O'Brien M.J."/>
            <person name="Copetti D."/>
            <person name="Mohd Noor M.I."/>
            <person name="Ong R.C."/>
            <person name="Putra M."/>
            <person name="Sireger I.Z."/>
            <person name="Indrioko S."/>
            <person name="Kosugi Y."/>
            <person name="Izuno A."/>
            <person name="Isagi Y."/>
            <person name="Lee S.L."/>
            <person name="Shimizu K.K."/>
        </authorList>
    </citation>
    <scope>NUCLEOTIDE SEQUENCE [LARGE SCALE GENOMIC DNA]</scope>
    <source>
        <strain evidence="11">214</strain>
    </source>
</reference>
<evidence type="ECO:0000256" key="5">
    <source>
        <dbReference type="ARBA" id="ARBA00022989"/>
    </source>
</evidence>
<evidence type="ECO:0000256" key="4">
    <source>
        <dbReference type="ARBA" id="ARBA00022692"/>
    </source>
</evidence>
<comment type="caution">
    <text evidence="11">The sequence shown here is derived from an EMBL/GenBank/DDBJ whole genome shotgun (WGS) entry which is preliminary data.</text>
</comment>
<keyword evidence="8" id="KW-0012">Acyltransferase</keyword>
<evidence type="ECO:0000256" key="7">
    <source>
        <dbReference type="ARBA" id="ARBA00023136"/>
    </source>
</evidence>
<keyword evidence="5 9" id="KW-1133">Transmembrane helix</keyword>
<keyword evidence="4 9" id="KW-0812">Transmembrane</keyword>
<feature type="transmembrane region" description="Helical" evidence="9">
    <location>
        <begin position="7"/>
        <end position="26"/>
    </location>
</feature>
<keyword evidence="12" id="KW-1185">Reference proteome</keyword>
<dbReference type="Pfam" id="PF13813">
    <property type="entry name" value="MBOAT_2"/>
    <property type="match status" value="1"/>
</dbReference>
<evidence type="ECO:0000256" key="1">
    <source>
        <dbReference type="ARBA" id="ARBA00004141"/>
    </source>
</evidence>
<sequence length="352" mass="40011">MDEEIKNLVKVWILAISSLCYCYYISAKIPRGLVRLLSILPVVYLFILLPFSFSSTTLCGTTAFFLVWLGNFKLLLFSFDQGPLSPPPSKLFHFISIACLPIKIKEDPPSKSPQALATRIRVPEPILCSVKIVVLVLIYHLYNYKKILPKNILLTIYCANLYLQLELVLALCATPARAFLGFELEPQFNEPYLTTSLQDFWGRRWNLMVTRILHPTVYDPIRRISTGIVGPRWAALPAVVATFAVSGLMHEAIYYYMGRAHPTWEVTWFFVLQGFCLAIEVAVKKTVRERWHLSPVVSGPATIVFVAVTGFWLFFPQIVRNGVDEKLIREGTMLIDFVKGILTKLCFGILDI</sequence>
<dbReference type="PIRSF" id="PIRSF037006">
    <property type="entry name" value="Wax_synthase"/>
    <property type="match status" value="1"/>
</dbReference>
<accession>A0AAV5LMU1</accession>
<dbReference type="PANTHER" id="PTHR31595:SF70">
    <property type="entry name" value="LONG-CHAIN-ALCOHOL O-FATTY-ACYLTRANSFERASE 3-RELATED"/>
    <property type="match status" value="1"/>
</dbReference>
<dbReference type="AlphaFoldDB" id="A0AAV5LMU1"/>
<organism evidence="11 12">
    <name type="scientific">Rubroshorea leprosula</name>
    <dbReference type="NCBI Taxonomy" id="152421"/>
    <lineage>
        <taxon>Eukaryota</taxon>
        <taxon>Viridiplantae</taxon>
        <taxon>Streptophyta</taxon>
        <taxon>Embryophyta</taxon>
        <taxon>Tracheophyta</taxon>
        <taxon>Spermatophyta</taxon>
        <taxon>Magnoliopsida</taxon>
        <taxon>eudicotyledons</taxon>
        <taxon>Gunneridae</taxon>
        <taxon>Pentapetalae</taxon>
        <taxon>rosids</taxon>
        <taxon>malvids</taxon>
        <taxon>Malvales</taxon>
        <taxon>Dipterocarpaceae</taxon>
        <taxon>Rubroshorea</taxon>
    </lineage>
</organism>
<evidence type="ECO:0000313" key="11">
    <source>
        <dbReference type="EMBL" id="GKV38716.1"/>
    </source>
</evidence>
<evidence type="ECO:0000256" key="3">
    <source>
        <dbReference type="ARBA" id="ARBA00022679"/>
    </source>
</evidence>
<dbReference type="Proteomes" id="UP001054252">
    <property type="component" value="Unassembled WGS sequence"/>
</dbReference>
<dbReference type="GO" id="GO:0008374">
    <property type="term" value="F:O-acyltransferase activity"/>
    <property type="evidence" value="ECO:0007669"/>
    <property type="project" value="InterPro"/>
</dbReference>
<evidence type="ECO:0000313" key="12">
    <source>
        <dbReference type="Proteomes" id="UP001054252"/>
    </source>
</evidence>
<proteinExistence type="inferred from homology"/>
<feature type="transmembrane region" description="Helical" evidence="9">
    <location>
        <begin position="295"/>
        <end position="315"/>
    </location>
</feature>
<keyword evidence="7 9" id="KW-0472">Membrane</keyword>
<keyword evidence="6" id="KW-0443">Lipid metabolism</keyword>
<dbReference type="InterPro" id="IPR017088">
    <property type="entry name" value="Wax_synthase_Magnoliopsida"/>
</dbReference>
<dbReference type="InterPro" id="IPR044851">
    <property type="entry name" value="Wax_synthase"/>
</dbReference>
<feature type="transmembrane region" description="Helical" evidence="9">
    <location>
        <begin position="233"/>
        <end position="254"/>
    </location>
</feature>
<comment type="subcellular location">
    <subcellularLocation>
        <location evidence="1">Membrane</location>
        <topology evidence="1">Multi-pass membrane protein</topology>
    </subcellularLocation>
</comment>
<feature type="transmembrane region" description="Helical" evidence="9">
    <location>
        <begin position="58"/>
        <end position="79"/>
    </location>
</feature>
<feature type="transmembrane region" description="Helical" evidence="9">
    <location>
        <begin position="266"/>
        <end position="283"/>
    </location>
</feature>
<evidence type="ECO:0000256" key="8">
    <source>
        <dbReference type="ARBA" id="ARBA00023315"/>
    </source>
</evidence>
<name>A0AAV5LMU1_9ROSI</name>
<protein>
    <recommendedName>
        <fullName evidence="10">Wax synthase domain-containing protein</fullName>
    </recommendedName>
</protein>
<evidence type="ECO:0000256" key="2">
    <source>
        <dbReference type="ARBA" id="ARBA00007282"/>
    </source>
</evidence>
<feature type="domain" description="Wax synthase" evidence="10">
    <location>
        <begin position="185"/>
        <end position="271"/>
    </location>
</feature>
<dbReference type="GO" id="GO:0016020">
    <property type="term" value="C:membrane"/>
    <property type="evidence" value="ECO:0007669"/>
    <property type="project" value="UniProtKB-SubCell"/>
</dbReference>
<dbReference type="PANTHER" id="PTHR31595">
    <property type="entry name" value="LONG-CHAIN-ALCOHOL O-FATTY-ACYLTRANSFERASE 3-RELATED"/>
    <property type="match status" value="1"/>
</dbReference>
<evidence type="ECO:0000259" key="10">
    <source>
        <dbReference type="Pfam" id="PF13813"/>
    </source>
</evidence>
<evidence type="ECO:0000256" key="6">
    <source>
        <dbReference type="ARBA" id="ARBA00023098"/>
    </source>
</evidence>
<dbReference type="EMBL" id="BPVZ01000130">
    <property type="protein sequence ID" value="GKV38716.1"/>
    <property type="molecule type" value="Genomic_DNA"/>
</dbReference>
<comment type="similarity">
    <text evidence="2">Belongs to the wax synthase family.</text>
</comment>
<keyword evidence="3" id="KW-0808">Transferase</keyword>